<gene>
    <name evidence="5" type="ORF">G6M46_16245</name>
</gene>
<evidence type="ECO:0000256" key="1">
    <source>
        <dbReference type="ARBA" id="ARBA00023015"/>
    </source>
</evidence>
<protein>
    <submittedName>
        <fullName evidence="5">LacI family transcriptional regulator</fullName>
    </submittedName>
</protein>
<reference evidence="5" key="1">
    <citation type="journal article" date="2020" name="Science">
        <title>Unexpected conservation and global transmission of agrobacterial virulence plasmids.</title>
        <authorList>
            <person name="Weisberg A.J."/>
            <person name="Davis E.W. 2nd"/>
            <person name="Tabima J."/>
            <person name="Belcher M.S."/>
            <person name="Miller M."/>
            <person name="Kuo C.H."/>
            <person name="Loper J.E."/>
            <person name="Grunwald N.J."/>
            <person name="Putnam M.L."/>
            <person name="Chang J.H."/>
        </authorList>
    </citation>
    <scope>NUCLEOTIDE SEQUENCE</scope>
    <source>
        <strain evidence="5">17-1853-1a</strain>
    </source>
</reference>
<dbReference type="Gene3D" id="1.10.260.40">
    <property type="entry name" value="lambda repressor-like DNA-binding domains"/>
    <property type="match status" value="1"/>
</dbReference>
<evidence type="ECO:0000256" key="2">
    <source>
        <dbReference type="ARBA" id="ARBA00023125"/>
    </source>
</evidence>
<evidence type="ECO:0000313" key="5">
    <source>
        <dbReference type="EMBL" id="NTC29686.1"/>
    </source>
</evidence>
<evidence type="ECO:0000256" key="3">
    <source>
        <dbReference type="ARBA" id="ARBA00023163"/>
    </source>
</evidence>
<dbReference type="SUPFAM" id="SSF53822">
    <property type="entry name" value="Periplasmic binding protein-like I"/>
    <property type="match status" value="1"/>
</dbReference>
<dbReference type="SUPFAM" id="SSF47413">
    <property type="entry name" value="lambda repressor-like DNA-binding domains"/>
    <property type="match status" value="1"/>
</dbReference>
<dbReference type="AlphaFoldDB" id="A0AA44F4W6"/>
<dbReference type="Gene3D" id="3.40.50.2300">
    <property type="match status" value="2"/>
</dbReference>
<dbReference type="GO" id="GO:0000976">
    <property type="term" value="F:transcription cis-regulatory region binding"/>
    <property type="evidence" value="ECO:0007669"/>
    <property type="project" value="TreeGrafter"/>
</dbReference>
<dbReference type="PANTHER" id="PTHR30146">
    <property type="entry name" value="LACI-RELATED TRANSCRIPTIONAL REPRESSOR"/>
    <property type="match status" value="1"/>
</dbReference>
<keyword evidence="1" id="KW-0805">Transcription regulation</keyword>
<dbReference type="Proteomes" id="UP000702952">
    <property type="component" value="Unassembled WGS sequence"/>
</dbReference>
<dbReference type="Pfam" id="PF13407">
    <property type="entry name" value="Peripla_BP_4"/>
    <property type="match status" value="1"/>
</dbReference>
<evidence type="ECO:0000313" key="6">
    <source>
        <dbReference type="Proteomes" id="UP000702952"/>
    </source>
</evidence>
<dbReference type="GO" id="GO:0003700">
    <property type="term" value="F:DNA-binding transcription factor activity"/>
    <property type="evidence" value="ECO:0007669"/>
    <property type="project" value="TreeGrafter"/>
</dbReference>
<dbReference type="InterPro" id="IPR028082">
    <property type="entry name" value="Peripla_BP_I"/>
</dbReference>
<keyword evidence="3" id="KW-0804">Transcription</keyword>
<feature type="domain" description="HTH lacI-type" evidence="4">
    <location>
        <begin position="8"/>
        <end position="50"/>
    </location>
</feature>
<dbReference type="CDD" id="cd01392">
    <property type="entry name" value="HTH_LacI"/>
    <property type="match status" value="1"/>
</dbReference>
<dbReference type="InterPro" id="IPR000843">
    <property type="entry name" value="HTH_LacI"/>
</dbReference>
<keyword evidence="2" id="KW-0238">DNA-binding</keyword>
<organism evidence="5 6">
    <name type="scientific">Agrobacterium tumefaciens</name>
    <dbReference type="NCBI Taxonomy" id="358"/>
    <lineage>
        <taxon>Bacteria</taxon>
        <taxon>Pseudomonadati</taxon>
        <taxon>Pseudomonadota</taxon>
        <taxon>Alphaproteobacteria</taxon>
        <taxon>Hyphomicrobiales</taxon>
        <taxon>Rhizobiaceae</taxon>
        <taxon>Rhizobium/Agrobacterium group</taxon>
        <taxon>Agrobacterium</taxon>
        <taxon>Agrobacterium tumefaciens complex</taxon>
    </lineage>
</organism>
<dbReference type="InterPro" id="IPR010982">
    <property type="entry name" value="Lambda_DNA-bd_dom_sf"/>
</dbReference>
<sequence length="337" mass="37279">MTTRNRPPGFRDVADRAGVSITTVERVLNERGSVSPLTRMRVLEAADQTGLRRVLPDPDFGNVRIEAILPSNPTQYWAKLSSALKDAGKLLPRGMTLHRTFVPEGDPQAMIRAITQSRMKRSALIVAAHIDVEIEKTLVKAMEQGEILVSVSTMISGLPAHAFSGIDNEAAGRTAASLINFGLRNKSGLVLVLQANSTMQSHRDRIKGFQAALKSDSTIEIVVTDELPGASRKHLYAMFSANRIPVAIYETGDPGDEIAPFLRKLRERPIWIGHERNDMHDALMREGLLDFVLDQDPLRQARWALGHILARFGIARSNFSTTRKPEMQLFCAANIQA</sequence>
<dbReference type="Pfam" id="PF00356">
    <property type="entry name" value="LacI"/>
    <property type="match status" value="1"/>
</dbReference>
<dbReference type="CDD" id="cd06307">
    <property type="entry name" value="PBP1_sugar_binding"/>
    <property type="match status" value="1"/>
</dbReference>
<dbReference type="SMART" id="SM00354">
    <property type="entry name" value="HTH_LACI"/>
    <property type="match status" value="1"/>
</dbReference>
<accession>A0AA44F4W6</accession>
<name>A0AA44F4W6_AGRTU</name>
<comment type="caution">
    <text evidence="5">The sequence shown here is derived from an EMBL/GenBank/DDBJ whole genome shotgun (WGS) entry which is preliminary data.</text>
</comment>
<dbReference type="PROSITE" id="PS50932">
    <property type="entry name" value="HTH_LACI_2"/>
    <property type="match status" value="1"/>
</dbReference>
<dbReference type="PANTHER" id="PTHR30146:SF152">
    <property type="entry name" value="TRANSCRIPTIONAL REGULATORY PROTEIN"/>
    <property type="match status" value="1"/>
</dbReference>
<dbReference type="EMBL" id="JAAMAY010000027">
    <property type="protein sequence ID" value="NTC29686.1"/>
    <property type="molecule type" value="Genomic_DNA"/>
</dbReference>
<evidence type="ECO:0000259" key="4">
    <source>
        <dbReference type="PROSITE" id="PS50932"/>
    </source>
</evidence>
<proteinExistence type="predicted"/>
<dbReference type="InterPro" id="IPR025997">
    <property type="entry name" value="SBP_2_dom"/>
</dbReference>
<dbReference type="RefSeq" id="WP_174019004.1">
    <property type="nucleotide sequence ID" value="NZ_JAAMAW010000021.1"/>
</dbReference>